<dbReference type="AlphaFoldDB" id="A0A7C3KCX7"/>
<dbReference type="EMBL" id="DSRU01000114">
    <property type="protein sequence ID" value="HFM97844.1"/>
    <property type="molecule type" value="Genomic_DNA"/>
</dbReference>
<dbReference type="GO" id="GO:0019898">
    <property type="term" value="C:extrinsic component of membrane"/>
    <property type="evidence" value="ECO:0007669"/>
    <property type="project" value="InterPro"/>
</dbReference>
<dbReference type="SUPFAM" id="SSF101112">
    <property type="entry name" value="Oxygen-evolving enhancer protein 3"/>
    <property type="match status" value="1"/>
</dbReference>
<dbReference type="GO" id="GO:0005509">
    <property type="term" value="F:calcium ion binding"/>
    <property type="evidence" value="ECO:0007669"/>
    <property type="project" value="InterPro"/>
</dbReference>
<dbReference type="InterPro" id="IPR008797">
    <property type="entry name" value="PSII_PsbQ"/>
</dbReference>
<evidence type="ECO:0000256" key="2">
    <source>
        <dbReference type="ARBA" id="ARBA00023078"/>
    </source>
</evidence>
<organism evidence="4">
    <name type="scientific">Oscillatoriales cyanobacterium SpSt-418</name>
    <dbReference type="NCBI Taxonomy" id="2282169"/>
    <lineage>
        <taxon>Bacteria</taxon>
        <taxon>Bacillati</taxon>
        <taxon>Cyanobacteriota</taxon>
        <taxon>Cyanophyceae</taxon>
        <taxon>Oscillatoriophycideae</taxon>
        <taxon>Oscillatoriales</taxon>
    </lineage>
</organism>
<evidence type="ECO:0000256" key="1">
    <source>
        <dbReference type="ARBA" id="ARBA00004370"/>
    </source>
</evidence>
<dbReference type="InterPro" id="IPR017487">
    <property type="entry name" value="PSII_PsbQ_cyanobac"/>
</dbReference>
<dbReference type="NCBIfam" id="TIGR03042">
    <property type="entry name" value="PS_II_psbQ_bact"/>
    <property type="match status" value="1"/>
</dbReference>
<proteinExistence type="predicted"/>
<comment type="subcellular location">
    <subcellularLocation>
        <location evidence="1">Membrane</location>
    </subcellularLocation>
</comment>
<reference evidence="4" key="1">
    <citation type="journal article" date="2020" name="mSystems">
        <title>Genome- and Community-Level Interaction Insights into Carbon Utilization and Element Cycling Functions of Hydrothermarchaeota in Hydrothermal Sediment.</title>
        <authorList>
            <person name="Zhou Z."/>
            <person name="Liu Y."/>
            <person name="Xu W."/>
            <person name="Pan J."/>
            <person name="Luo Z.H."/>
            <person name="Li M."/>
        </authorList>
    </citation>
    <scope>NUCLEOTIDE SEQUENCE [LARGE SCALE GENOMIC DNA]</scope>
    <source>
        <strain evidence="4">SpSt-418</strain>
    </source>
</reference>
<sequence length="151" mass="16996">MVKFRAIISFLLVLVTVVVVNWGSPAAAKPPKKPTTYTTEQIQQLQAYAADVAEMRDRLPELADLIQKQNWVFVRNFIHGPLGEIRTKMLTMSRNLLPDAQKEANQLSKAVFDHLVDIDQAAASQNYKVAVRSYAETVRDLDTFLNLIPQG</sequence>
<accession>A0A7C3KCX7</accession>
<dbReference type="GO" id="GO:0015979">
    <property type="term" value="P:photosynthesis"/>
    <property type="evidence" value="ECO:0007669"/>
    <property type="project" value="InterPro"/>
</dbReference>
<name>A0A7C3KCX7_9CYAN</name>
<gene>
    <name evidence="4" type="primary">psbQ</name>
    <name evidence="4" type="ORF">ENR64_08750</name>
</gene>
<dbReference type="GO" id="GO:0009654">
    <property type="term" value="C:photosystem II oxygen evolving complex"/>
    <property type="evidence" value="ECO:0007669"/>
    <property type="project" value="InterPro"/>
</dbReference>
<evidence type="ECO:0000256" key="3">
    <source>
        <dbReference type="ARBA" id="ARBA00023136"/>
    </source>
</evidence>
<protein>
    <submittedName>
        <fullName evidence="4">Photosystem II protein PsbQ</fullName>
    </submittedName>
</protein>
<keyword evidence="3" id="KW-0472">Membrane</keyword>
<keyword evidence="2" id="KW-0793">Thylakoid</keyword>
<evidence type="ECO:0000313" key="4">
    <source>
        <dbReference type="EMBL" id="HFM97844.1"/>
    </source>
</evidence>
<dbReference type="Gene3D" id="1.20.120.290">
    <property type="entry name" value="Oxygen-evolving enhancer protein 3 (PsbQ), four-helix up-down bundle"/>
    <property type="match status" value="1"/>
</dbReference>
<dbReference type="Pfam" id="PF05757">
    <property type="entry name" value="PsbQ"/>
    <property type="match status" value="1"/>
</dbReference>
<dbReference type="InterPro" id="IPR023222">
    <property type="entry name" value="PsbQ-like_dom_sf"/>
</dbReference>
<comment type="caution">
    <text evidence="4">The sequence shown here is derived from an EMBL/GenBank/DDBJ whole genome shotgun (WGS) entry which is preliminary data.</text>
</comment>